<feature type="transmembrane region" description="Helical" evidence="2">
    <location>
        <begin position="161"/>
        <end position="180"/>
    </location>
</feature>
<feature type="transmembrane region" description="Helical" evidence="2">
    <location>
        <begin position="78"/>
        <end position="98"/>
    </location>
</feature>
<keyword evidence="2" id="KW-0812">Transmembrane</keyword>
<keyword evidence="2" id="KW-0472">Membrane</keyword>
<protein>
    <submittedName>
        <fullName evidence="3">Uncharacterized protein</fullName>
    </submittedName>
</protein>
<dbReference type="PATRIC" id="fig|452652.3.peg.6869"/>
<dbReference type="EMBL" id="AP010968">
    <property type="protein sequence ID" value="BAJ32603.1"/>
    <property type="molecule type" value="Genomic_DNA"/>
</dbReference>
<dbReference type="RefSeq" id="WP_014139896.1">
    <property type="nucleotide sequence ID" value="NC_016109.1"/>
</dbReference>
<reference evidence="3 4" key="1">
    <citation type="journal article" date="2010" name="DNA Res.">
        <title>Genome sequence of Kitasatospora setae NBRC 14216T: an evolutionary snapshot of the family Streptomycetaceae.</title>
        <authorList>
            <person name="Ichikawa N."/>
            <person name="Oguchi A."/>
            <person name="Ikeda H."/>
            <person name="Ishikawa J."/>
            <person name="Kitani S."/>
            <person name="Watanabe Y."/>
            <person name="Nakamura S."/>
            <person name="Katano Y."/>
            <person name="Kishi E."/>
            <person name="Sasagawa M."/>
            <person name="Ankai A."/>
            <person name="Fukui S."/>
            <person name="Hashimoto Y."/>
            <person name="Kamata S."/>
            <person name="Otoguro M."/>
            <person name="Tanikawa S."/>
            <person name="Nihira T."/>
            <person name="Horinouchi S."/>
            <person name="Ohnishi Y."/>
            <person name="Hayakawa M."/>
            <person name="Kuzuyama T."/>
            <person name="Arisawa A."/>
            <person name="Nomoto F."/>
            <person name="Miura H."/>
            <person name="Takahashi Y."/>
            <person name="Fujita N."/>
        </authorList>
    </citation>
    <scope>NUCLEOTIDE SEQUENCE [LARGE SCALE GENOMIC DNA]</scope>
    <source>
        <strain evidence="4">ATCC 33774 / DSM 43861 / JCM 3304 / KCC A-0304 / NBRC 14216 / KM-6054</strain>
    </source>
</reference>
<feature type="transmembrane region" description="Helical" evidence="2">
    <location>
        <begin position="192"/>
        <end position="211"/>
    </location>
</feature>
<feature type="transmembrane region" description="Helical" evidence="2">
    <location>
        <begin position="231"/>
        <end position="251"/>
    </location>
</feature>
<dbReference type="HOGENOM" id="CLU_1239515_0_0_11"/>
<proteinExistence type="predicted"/>
<feature type="region of interest" description="Disordered" evidence="1">
    <location>
        <begin position="1"/>
        <end position="28"/>
    </location>
</feature>
<dbReference type="AlphaFoldDB" id="E4N369"/>
<evidence type="ECO:0000313" key="4">
    <source>
        <dbReference type="Proteomes" id="UP000007076"/>
    </source>
</evidence>
<dbReference type="KEGG" id="ksk:KSE_68450"/>
<dbReference type="eggNOG" id="ENOG503493A">
    <property type="taxonomic scope" value="Bacteria"/>
</dbReference>
<keyword evidence="4" id="KW-1185">Reference proteome</keyword>
<feature type="transmembrane region" description="Helical" evidence="2">
    <location>
        <begin position="110"/>
        <end position="128"/>
    </location>
</feature>
<feature type="transmembrane region" description="Helical" evidence="2">
    <location>
        <begin position="37"/>
        <end position="58"/>
    </location>
</feature>
<evidence type="ECO:0000256" key="2">
    <source>
        <dbReference type="SAM" id="Phobius"/>
    </source>
</evidence>
<sequence length="271" mass="27962">MAETVDGAGTGTPEHGSAGHGPNGAARPPQRIAIAGVVPWGVAAGALAWGLAGAWRAAHTDDYPWNAWTPIGYGAAKGVLFGALAGWCAALALRLTAAPKRRPAAPERRPVAPMAVGALLGGLAPGSIRDFLGTPQPRTLYYYDQPRPDAEWYGTPLLAEWLTYTVLPALVCVLLLTAGARFSARRARPKSLNWPLLALTGAGLLLLPVVVSGGAPAPQGNGGHVNESAGAVFVVWGVAFGVLTAALVSWARRGRPAPHPADDGPRPAWPV</sequence>
<evidence type="ECO:0000256" key="1">
    <source>
        <dbReference type="SAM" id="MobiDB-lite"/>
    </source>
</evidence>
<accession>E4N369</accession>
<gene>
    <name evidence="3" type="ordered locus">KSE_68450</name>
</gene>
<keyword evidence="2" id="KW-1133">Transmembrane helix</keyword>
<organism evidence="3 4">
    <name type="scientific">Kitasatospora setae (strain ATCC 33774 / DSM 43861 / JCM 3304 / KCC A-0304 / NBRC 14216 / KM-6054)</name>
    <name type="common">Streptomyces setae</name>
    <dbReference type="NCBI Taxonomy" id="452652"/>
    <lineage>
        <taxon>Bacteria</taxon>
        <taxon>Bacillati</taxon>
        <taxon>Actinomycetota</taxon>
        <taxon>Actinomycetes</taxon>
        <taxon>Kitasatosporales</taxon>
        <taxon>Streptomycetaceae</taxon>
        <taxon>Kitasatospora</taxon>
    </lineage>
</organism>
<dbReference type="Proteomes" id="UP000007076">
    <property type="component" value="Chromosome"/>
</dbReference>
<evidence type="ECO:0000313" key="3">
    <source>
        <dbReference type="EMBL" id="BAJ32603.1"/>
    </source>
</evidence>
<name>E4N369_KITSK</name>